<protein>
    <submittedName>
        <fullName evidence="1">Uncharacterized protein</fullName>
    </submittedName>
</protein>
<keyword evidence="2" id="KW-1185">Reference proteome</keyword>
<evidence type="ECO:0000313" key="2">
    <source>
        <dbReference type="Proteomes" id="UP000184330"/>
    </source>
</evidence>
<reference evidence="1 2" key="1">
    <citation type="submission" date="2016-03" db="EMBL/GenBank/DDBJ databases">
        <authorList>
            <person name="Ploux O."/>
        </authorList>
    </citation>
    <scope>NUCLEOTIDE SEQUENCE [LARGE SCALE GENOMIC DNA]</scope>
    <source>
        <strain evidence="1 2">UAMH 11012</strain>
    </source>
</reference>
<dbReference type="AlphaFoldDB" id="A0A1L7WEG2"/>
<evidence type="ECO:0000313" key="1">
    <source>
        <dbReference type="EMBL" id="CZR51175.1"/>
    </source>
</evidence>
<sequence>MASMAQVSASLISATNQNTVGLANFNINFSIIKITPLQEYTRLNISLSQQRRENAEEGPLHRTARKLGLLFEQIVPPIPDLIEAHGIRASEIAGVKDKSPKIDTLYGPFAGHAGVYGTSIYVAATSGSSSIALHLLACMLARSWPPPVATSIWVELVAERKRELEKNIDDSQLQGLLARAAAQQEISRAQLAAWDSSARAWLRTADELKLVIKNSGLSLSTSGNTYNSVLEAWVMAMKSLQRLIVGSPHNISKASVLLGLLSWHIYPDLNVVDPTADIQFHDPLVQIGGVVTLGLQRADSLGNGIHWSLSFSHLRYYASPAAVERSIGSMGSDDGRLTLPELHLVVLGCFVSSWRDAAGVDLITAVNCLVALGQCLALPEDMYNRFQGLRTDCTPRLIITVLLLI</sequence>
<dbReference type="Proteomes" id="UP000184330">
    <property type="component" value="Unassembled WGS sequence"/>
</dbReference>
<dbReference type="EMBL" id="FJOG01000001">
    <property type="protein sequence ID" value="CZR51175.1"/>
    <property type="molecule type" value="Genomic_DNA"/>
</dbReference>
<name>A0A1L7WEG2_9HELO</name>
<accession>A0A1L7WEG2</accession>
<organism evidence="1 2">
    <name type="scientific">Phialocephala subalpina</name>
    <dbReference type="NCBI Taxonomy" id="576137"/>
    <lineage>
        <taxon>Eukaryota</taxon>
        <taxon>Fungi</taxon>
        <taxon>Dikarya</taxon>
        <taxon>Ascomycota</taxon>
        <taxon>Pezizomycotina</taxon>
        <taxon>Leotiomycetes</taxon>
        <taxon>Helotiales</taxon>
        <taxon>Mollisiaceae</taxon>
        <taxon>Phialocephala</taxon>
        <taxon>Phialocephala fortinii species complex</taxon>
    </lineage>
</organism>
<dbReference type="OrthoDB" id="5354164at2759"/>
<proteinExistence type="predicted"/>
<gene>
    <name evidence="1" type="ORF">PAC_01050</name>
</gene>